<dbReference type="Proteomes" id="UP000295367">
    <property type="component" value="Unassembled WGS sequence"/>
</dbReference>
<organism evidence="2 3">
    <name type="scientific">Sulfurirhabdus autotrophica</name>
    <dbReference type="NCBI Taxonomy" id="1706046"/>
    <lineage>
        <taxon>Bacteria</taxon>
        <taxon>Pseudomonadati</taxon>
        <taxon>Pseudomonadota</taxon>
        <taxon>Betaproteobacteria</taxon>
        <taxon>Nitrosomonadales</taxon>
        <taxon>Sulfuricellaceae</taxon>
        <taxon>Sulfurirhabdus</taxon>
    </lineage>
</organism>
<proteinExistence type="predicted"/>
<evidence type="ECO:0000256" key="1">
    <source>
        <dbReference type="SAM" id="SignalP"/>
    </source>
</evidence>
<evidence type="ECO:0000313" key="3">
    <source>
        <dbReference type="Proteomes" id="UP000295367"/>
    </source>
</evidence>
<feature type="signal peptide" evidence="1">
    <location>
        <begin position="1"/>
        <end position="19"/>
    </location>
</feature>
<dbReference type="AlphaFoldDB" id="A0A4R3XXH9"/>
<dbReference type="EMBL" id="SMCO01000017">
    <property type="protein sequence ID" value="TCV82968.1"/>
    <property type="molecule type" value="Genomic_DNA"/>
</dbReference>
<keyword evidence="3" id="KW-1185">Reference proteome</keyword>
<gene>
    <name evidence="2" type="ORF">EDC63_1171</name>
</gene>
<feature type="chain" id="PRO_5020400187" evidence="1">
    <location>
        <begin position="20"/>
        <end position="256"/>
    </location>
</feature>
<comment type="caution">
    <text evidence="2">The sequence shown here is derived from an EMBL/GenBank/DDBJ whole genome shotgun (WGS) entry which is preliminary data.</text>
</comment>
<name>A0A4R3XXH9_9PROT</name>
<dbReference type="OrthoDB" id="8820097at2"/>
<reference evidence="2 3" key="1">
    <citation type="submission" date="2019-03" db="EMBL/GenBank/DDBJ databases">
        <title>Genomic Encyclopedia of Type Strains, Phase IV (KMG-IV): sequencing the most valuable type-strain genomes for metagenomic binning, comparative biology and taxonomic classification.</title>
        <authorList>
            <person name="Goeker M."/>
        </authorList>
    </citation>
    <scope>NUCLEOTIDE SEQUENCE [LARGE SCALE GENOMIC DNA]</scope>
    <source>
        <strain evidence="2 3">DSM 100309</strain>
    </source>
</reference>
<dbReference type="RefSeq" id="WP_124944874.1">
    <property type="nucleotide sequence ID" value="NZ_BHVT01000003.1"/>
</dbReference>
<protein>
    <submittedName>
        <fullName evidence="2">Uncharacterized protein</fullName>
    </submittedName>
</protein>
<sequence length="256" mass="27399">MKASLFTLLVFFLNGPVVADSPSVSVKQIGALFLEAPPGREKNLIPMGAFGAQEKVETHAVIIFENRLIADIPTFGDDSKVSAFAILPNKTQVSLGTASTSSFRKISEDGKKTLVSISVSRLPDSFVSGVLFKGFIKLPVASAIKRNSAAFQPKVGKGIDVGLGNILISKIESDSMTLSGDDRLTRVATIKIIKTDGTIIVGERGGYSRRGGTEGTVVESQWRFNSPIIPGKIEVATYNDLAIIEVPINLMVTKPY</sequence>
<accession>A0A4R3XXH9</accession>
<evidence type="ECO:0000313" key="2">
    <source>
        <dbReference type="EMBL" id="TCV82968.1"/>
    </source>
</evidence>
<keyword evidence="1" id="KW-0732">Signal</keyword>